<dbReference type="Proteomes" id="UP001380365">
    <property type="component" value="Unassembled WGS sequence"/>
</dbReference>
<dbReference type="EMBL" id="JBBGZA010000001">
    <property type="protein sequence ID" value="MEJ5094741.1"/>
    <property type="molecule type" value="Genomic_DNA"/>
</dbReference>
<name>A0ABU8Q574_9SPHN</name>
<gene>
    <name evidence="1" type="ORF">WH159_09340</name>
</gene>
<proteinExistence type="predicted"/>
<organism evidence="1 2">
    <name type="scientific">Sphingomonas molluscorum</name>
    <dbReference type="NCBI Taxonomy" id="418184"/>
    <lineage>
        <taxon>Bacteria</taxon>
        <taxon>Pseudomonadati</taxon>
        <taxon>Pseudomonadota</taxon>
        <taxon>Alphaproteobacteria</taxon>
        <taxon>Sphingomonadales</taxon>
        <taxon>Sphingomonadaceae</taxon>
        <taxon>Sphingomonas</taxon>
    </lineage>
</organism>
<sequence length="83" mass="9511">MYDEAFRDLRKLYRGDASETGRSRNVGKEDVVRWSVVGSLNLTQTFDRLGIELSRDYAAGILTWEFCDVTANPVWRAYRSTTG</sequence>
<reference evidence="1 2" key="1">
    <citation type="submission" date="2023-12" db="EMBL/GenBank/DDBJ databases">
        <title>Gut-associated functions are favored during microbiome assembly across C. elegans life.</title>
        <authorList>
            <person name="Zimmermann J."/>
        </authorList>
    </citation>
    <scope>NUCLEOTIDE SEQUENCE [LARGE SCALE GENOMIC DNA]</scope>
    <source>
        <strain evidence="1 2">JUb134</strain>
    </source>
</reference>
<evidence type="ECO:0000313" key="2">
    <source>
        <dbReference type="Proteomes" id="UP001380365"/>
    </source>
</evidence>
<comment type="caution">
    <text evidence="1">The sequence shown here is derived from an EMBL/GenBank/DDBJ whole genome shotgun (WGS) entry which is preliminary data.</text>
</comment>
<dbReference type="RefSeq" id="WP_132883538.1">
    <property type="nucleotide sequence ID" value="NZ_JBBGZA010000001.1"/>
</dbReference>
<evidence type="ECO:0000313" key="1">
    <source>
        <dbReference type="EMBL" id="MEJ5094741.1"/>
    </source>
</evidence>
<protein>
    <submittedName>
        <fullName evidence="1">Uncharacterized protein</fullName>
    </submittedName>
</protein>
<accession>A0ABU8Q574</accession>
<keyword evidence="2" id="KW-1185">Reference proteome</keyword>